<dbReference type="OMA" id="TSEWAIK"/>
<dbReference type="InterPro" id="IPR057268">
    <property type="entry name" value="Ribosomal_L18"/>
</dbReference>
<sequence length="210" mass="24209">MAAPLRSLRRCVSLLNTQTQLPISTELRLSTSVTDDNDKPKGPNDDYIVNPMFYNRNPRTLDFMGLSRKQSGWVLQAPYRNYYYKIIFARRNWNLDSYILHSSGNIVVSASTKEWAIKKFLYSCRDITAAKCIGTILALRCLEAGITHVFYDDMLHEKNSKKLQAFLTAVQQNNLILKEPTEKIFPIIPGIDYGSYHRIADNKWSDDIQH</sequence>
<dbReference type="STRING" id="37653.A0A0L8GR34"/>
<organism evidence="8">
    <name type="scientific">Octopus bimaculoides</name>
    <name type="common">California two-spotted octopus</name>
    <dbReference type="NCBI Taxonomy" id="37653"/>
    <lineage>
        <taxon>Eukaryota</taxon>
        <taxon>Metazoa</taxon>
        <taxon>Spiralia</taxon>
        <taxon>Lophotrochozoa</taxon>
        <taxon>Mollusca</taxon>
        <taxon>Cephalopoda</taxon>
        <taxon>Coleoidea</taxon>
        <taxon>Octopodiformes</taxon>
        <taxon>Octopoda</taxon>
        <taxon>Incirrata</taxon>
        <taxon>Octopodidae</taxon>
        <taxon>Octopus</taxon>
    </lineage>
</organism>
<evidence type="ECO:0000256" key="2">
    <source>
        <dbReference type="ARBA" id="ARBA00007116"/>
    </source>
</evidence>
<dbReference type="GO" id="GO:0003735">
    <property type="term" value="F:structural constituent of ribosome"/>
    <property type="evidence" value="ECO:0007669"/>
    <property type="project" value="InterPro"/>
</dbReference>
<dbReference type="SUPFAM" id="SSF53137">
    <property type="entry name" value="Translational machinery components"/>
    <property type="match status" value="1"/>
</dbReference>
<dbReference type="GO" id="GO:1990904">
    <property type="term" value="C:ribonucleoprotein complex"/>
    <property type="evidence" value="ECO:0007669"/>
    <property type="project" value="UniProtKB-KW"/>
</dbReference>
<dbReference type="AlphaFoldDB" id="A0A0L8GR34"/>
<evidence type="ECO:0000256" key="7">
    <source>
        <dbReference type="ARBA" id="ARBA00082661"/>
    </source>
</evidence>
<dbReference type="InterPro" id="IPR036967">
    <property type="entry name" value="Ribosomal_uS11_sf"/>
</dbReference>
<name>A0A0L8GR34_OCTBM</name>
<proteinExistence type="inferred from homology"/>
<protein>
    <recommendedName>
        <fullName evidence="6">Large ribosomal subunit protein uL18m</fullName>
    </recommendedName>
    <alternativeName>
        <fullName evidence="7">39S ribosomal protein L18, mitochondrial</fullName>
    </alternativeName>
</protein>
<keyword evidence="5" id="KW-0687">Ribonucleoprotein</keyword>
<dbReference type="GO" id="GO:0005743">
    <property type="term" value="C:mitochondrial inner membrane"/>
    <property type="evidence" value="ECO:0007669"/>
    <property type="project" value="UniProtKB-ARBA"/>
</dbReference>
<dbReference type="Gene3D" id="3.30.420.80">
    <property type="entry name" value="Ribosomal protein S11"/>
    <property type="match status" value="1"/>
</dbReference>
<keyword evidence="3" id="KW-0689">Ribosomal protein</keyword>
<evidence type="ECO:0000256" key="6">
    <source>
        <dbReference type="ARBA" id="ARBA00069051"/>
    </source>
</evidence>
<reference evidence="8" key="1">
    <citation type="submission" date="2015-07" db="EMBL/GenBank/DDBJ databases">
        <title>MeaNS - Measles Nucleotide Surveillance Program.</title>
        <authorList>
            <person name="Tran T."/>
            <person name="Druce J."/>
        </authorList>
    </citation>
    <scope>NUCLEOTIDE SEQUENCE</scope>
    <source>
        <strain evidence="8">UCB-OBI-ISO-001</strain>
        <tissue evidence="8">Gonad</tissue>
    </source>
</reference>
<evidence type="ECO:0000256" key="4">
    <source>
        <dbReference type="ARBA" id="ARBA00023128"/>
    </source>
</evidence>
<dbReference type="KEGG" id="obi:106875219"/>
<gene>
    <name evidence="8" type="ORF">OCBIM_22029336mg</name>
</gene>
<comment type="subcellular location">
    <subcellularLocation>
        <location evidence="1">Mitochondrion</location>
    </subcellularLocation>
</comment>
<evidence type="ECO:0000256" key="1">
    <source>
        <dbReference type="ARBA" id="ARBA00004173"/>
    </source>
</evidence>
<dbReference type="CDD" id="cd00432">
    <property type="entry name" value="Ribosomal_L18_L5e"/>
    <property type="match status" value="1"/>
</dbReference>
<keyword evidence="4" id="KW-0496">Mitochondrion</keyword>
<dbReference type="GO" id="GO:0006412">
    <property type="term" value="P:translation"/>
    <property type="evidence" value="ECO:0007669"/>
    <property type="project" value="InterPro"/>
</dbReference>
<evidence type="ECO:0000256" key="3">
    <source>
        <dbReference type="ARBA" id="ARBA00022980"/>
    </source>
</evidence>
<dbReference type="GO" id="GO:0005840">
    <property type="term" value="C:ribosome"/>
    <property type="evidence" value="ECO:0007669"/>
    <property type="project" value="UniProtKB-KW"/>
</dbReference>
<dbReference type="OrthoDB" id="1932324at2759"/>
<dbReference type="EMBL" id="KQ420711">
    <property type="protein sequence ID" value="KOF79526.1"/>
    <property type="molecule type" value="Genomic_DNA"/>
</dbReference>
<dbReference type="InterPro" id="IPR005484">
    <property type="entry name" value="Ribosomal_uL18_bac/plant/anim"/>
</dbReference>
<evidence type="ECO:0000313" key="8">
    <source>
        <dbReference type="EMBL" id="KOF79526.1"/>
    </source>
</evidence>
<dbReference type="GO" id="GO:0008097">
    <property type="term" value="F:5S rRNA binding"/>
    <property type="evidence" value="ECO:0007669"/>
    <property type="project" value="TreeGrafter"/>
</dbReference>
<dbReference type="PANTHER" id="PTHR12899">
    <property type="entry name" value="39S RIBOSOMAL PROTEIN L18, MITOCHONDRIAL"/>
    <property type="match status" value="1"/>
</dbReference>
<comment type="similarity">
    <text evidence="2">Belongs to the universal ribosomal protein uL18 family.</text>
</comment>
<accession>A0A0L8GR34</accession>
<dbReference type="FunFam" id="3.30.420.80:FF:000005">
    <property type="entry name" value="39S ribosomal protein L18, mitochondrial"/>
    <property type="match status" value="1"/>
</dbReference>
<dbReference type="PANTHER" id="PTHR12899:SF3">
    <property type="entry name" value="LARGE RIBOSOMAL SUBUNIT PROTEIN UL18M"/>
    <property type="match status" value="1"/>
</dbReference>
<evidence type="ECO:0000256" key="5">
    <source>
        <dbReference type="ARBA" id="ARBA00023274"/>
    </source>
</evidence>